<evidence type="ECO:0000313" key="1">
    <source>
        <dbReference type="EMBL" id="CCU83145.1"/>
    </source>
</evidence>
<keyword evidence="2" id="KW-1185">Reference proteome</keyword>
<accession>N1JQX8</accession>
<sequence>MGNFCEKPGCVDLAVGFGRTGIVLGGICVPGHTKQVGLSHTQSFAKLETSTKARRVWPSWRTSQRRNVTIN</sequence>
<comment type="caution">
    <text evidence="1">The sequence shown here is derived from an EMBL/GenBank/DDBJ whole genome shotgun (WGS) entry which is preliminary data.</text>
</comment>
<organism evidence="1 2">
    <name type="scientific">Blumeria graminis f. sp. hordei (strain DH14)</name>
    <name type="common">Barley powdery mildew</name>
    <name type="synonym">Oidium monilioides f. sp. hordei</name>
    <dbReference type="NCBI Taxonomy" id="546991"/>
    <lineage>
        <taxon>Eukaryota</taxon>
        <taxon>Fungi</taxon>
        <taxon>Dikarya</taxon>
        <taxon>Ascomycota</taxon>
        <taxon>Pezizomycotina</taxon>
        <taxon>Leotiomycetes</taxon>
        <taxon>Erysiphales</taxon>
        <taxon>Erysiphaceae</taxon>
        <taxon>Blumeria</taxon>
        <taxon>Blumeria hordei</taxon>
    </lineage>
</organism>
<reference evidence="1 2" key="1">
    <citation type="journal article" date="2010" name="Science">
        <title>Genome expansion and gene loss in powdery mildew fungi reveal tradeoffs in extreme parasitism.</title>
        <authorList>
            <person name="Spanu P.D."/>
            <person name="Abbott J.C."/>
            <person name="Amselem J."/>
            <person name="Burgis T.A."/>
            <person name="Soanes D.M."/>
            <person name="Stueber K."/>
            <person name="Ver Loren van Themaat E."/>
            <person name="Brown J.K.M."/>
            <person name="Butcher S.A."/>
            <person name="Gurr S.J."/>
            <person name="Lebrun M.-H."/>
            <person name="Ridout C.J."/>
            <person name="Schulze-Lefert P."/>
            <person name="Talbot N.J."/>
            <person name="Ahmadinejad N."/>
            <person name="Ametz C."/>
            <person name="Barton G.R."/>
            <person name="Benjdia M."/>
            <person name="Bidzinski P."/>
            <person name="Bindschedler L.V."/>
            <person name="Both M."/>
            <person name="Brewer M.T."/>
            <person name="Cadle-Davidson L."/>
            <person name="Cadle-Davidson M.M."/>
            <person name="Collemare J."/>
            <person name="Cramer R."/>
            <person name="Frenkel O."/>
            <person name="Godfrey D."/>
            <person name="Harriman J."/>
            <person name="Hoede C."/>
            <person name="King B.C."/>
            <person name="Klages S."/>
            <person name="Kleemann J."/>
            <person name="Knoll D."/>
            <person name="Koti P.S."/>
            <person name="Kreplak J."/>
            <person name="Lopez-Ruiz F.J."/>
            <person name="Lu X."/>
            <person name="Maekawa T."/>
            <person name="Mahanil S."/>
            <person name="Micali C."/>
            <person name="Milgroom M.G."/>
            <person name="Montana G."/>
            <person name="Noir S."/>
            <person name="O'Connell R.J."/>
            <person name="Oberhaensli S."/>
            <person name="Parlange F."/>
            <person name="Pedersen C."/>
            <person name="Quesneville H."/>
            <person name="Reinhardt R."/>
            <person name="Rott M."/>
            <person name="Sacristan S."/>
            <person name="Schmidt S.M."/>
            <person name="Schoen M."/>
            <person name="Skamnioti P."/>
            <person name="Sommer H."/>
            <person name="Stephens A."/>
            <person name="Takahara H."/>
            <person name="Thordal-Christensen H."/>
            <person name="Vigouroux M."/>
            <person name="Wessling R."/>
            <person name="Wicker T."/>
            <person name="Panstruga R."/>
        </authorList>
    </citation>
    <scope>NUCLEOTIDE SEQUENCE [LARGE SCALE GENOMIC DNA]</scope>
    <source>
        <strain evidence="1">DH14</strain>
    </source>
</reference>
<evidence type="ECO:0000313" key="2">
    <source>
        <dbReference type="Proteomes" id="UP000015441"/>
    </source>
</evidence>
<dbReference type="AlphaFoldDB" id="N1JQX8"/>
<protein>
    <submittedName>
        <fullName evidence="1">Uncharacterized protein</fullName>
    </submittedName>
</protein>
<dbReference type="EMBL" id="CAUH01007601">
    <property type="protein sequence ID" value="CCU83145.1"/>
    <property type="molecule type" value="Genomic_DNA"/>
</dbReference>
<proteinExistence type="predicted"/>
<name>N1JQX8_BLUG1</name>
<dbReference type="HOGENOM" id="CLU_2739674_0_0_1"/>
<dbReference type="InParanoid" id="N1JQX8"/>
<gene>
    <name evidence="1" type="ORF">BGHDH14_bgh03801</name>
</gene>
<dbReference type="Proteomes" id="UP000015441">
    <property type="component" value="Unassembled WGS sequence"/>
</dbReference>